<evidence type="ECO:0000313" key="5">
    <source>
        <dbReference type="EMBL" id="KKS20112.1"/>
    </source>
</evidence>
<sequence>MESNKNVKSNIKRKIVPIGGGLLRLGETIAIDKFIVKEGGGKNPRVLLIPTASKDLPAYSNAFRRVYQKLGCQVKILRLFSKRKFSRATLKKAITGTDIIYVGGGDYDVMLSMWKKYKIVPLIISAYQQGTILAGLSAGCAVWYEYLIDGDNNKKDRLKKGLGILKGVVIPHYKSKNPFPSEIRKTKTIVTAIEDRCAVIYINENLKGSIPVTEENAFTIRPPYVKKKQVTLYFHKSR</sequence>
<dbReference type="CDD" id="cd03129">
    <property type="entry name" value="GAT1_Peptidase_E_like"/>
    <property type="match status" value="1"/>
</dbReference>
<keyword evidence="4" id="KW-0720">Serine protease</keyword>
<dbReference type="EMBL" id="LCBY01000067">
    <property type="protein sequence ID" value="KKS20112.1"/>
    <property type="molecule type" value="Genomic_DNA"/>
</dbReference>
<keyword evidence="3" id="KW-0378">Hydrolase</keyword>
<dbReference type="Pfam" id="PF03575">
    <property type="entry name" value="Peptidase_S51"/>
    <property type="match status" value="1"/>
</dbReference>
<evidence type="ECO:0000256" key="3">
    <source>
        <dbReference type="ARBA" id="ARBA00022801"/>
    </source>
</evidence>
<comment type="caution">
    <text evidence="5">The sequence shown here is derived from an EMBL/GenBank/DDBJ whole genome shotgun (WGS) entry which is preliminary data.</text>
</comment>
<dbReference type="InterPro" id="IPR005320">
    <property type="entry name" value="Peptidase_S51"/>
</dbReference>
<dbReference type="SUPFAM" id="SSF52317">
    <property type="entry name" value="Class I glutamine amidotransferase-like"/>
    <property type="match status" value="1"/>
</dbReference>
<evidence type="ECO:0000256" key="2">
    <source>
        <dbReference type="ARBA" id="ARBA00022670"/>
    </source>
</evidence>
<evidence type="ECO:0000256" key="1">
    <source>
        <dbReference type="ARBA" id="ARBA00006534"/>
    </source>
</evidence>
<dbReference type="AlphaFoldDB" id="A0A0G0X6X4"/>
<proteinExistence type="inferred from homology"/>
<organism evidence="5 6">
    <name type="scientific">Candidatus Roizmanbacteria bacterium GW2011_GWC2_41_7</name>
    <dbReference type="NCBI Taxonomy" id="1618487"/>
    <lineage>
        <taxon>Bacteria</taxon>
        <taxon>Candidatus Roizmaniibacteriota</taxon>
    </lineage>
</organism>
<comment type="similarity">
    <text evidence="1">Belongs to the peptidase S51 family.</text>
</comment>
<dbReference type="GO" id="GO:0006508">
    <property type="term" value="P:proteolysis"/>
    <property type="evidence" value="ECO:0007669"/>
    <property type="project" value="UniProtKB-KW"/>
</dbReference>
<dbReference type="Gene3D" id="3.40.50.880">
    <property type="match status" value="1"/>
</dbReference>
<name>A0A0G0X6X4_9BACT</name>
<protein>
    <submittedName>
        <fullName evidence="5">Dipeptidase E</fullName>
    </submittedName>
</protein>
<accession>A0A0G0X6X4</accession>
<dbReference type="Proteomes" id="UP000034371">
    <property type="component" value="Unassembled WGS sequence"/>
</dbReference>
<dbReference type="PANTHER" id="PTHR20842:SF0">
    <property type="entry name" value="ALPHA-ASPARTYL DIPEPTIDASE"/>
    <property type="match status" value="1"/>
</dbReference>
<dbReference type="InterPro" id="IPR029062">
    <property type="entry name" value="Class_I_gatase-like"/>
</dbReference>
<dbReference type="PANTHER" id="PTHR20842">
    <property type="entry name" value="PROTEASE S51 ALPHA-ASPARTYL DIPEPTIDASE"/>
    <property type="match status" value="1"/>
</dbReference>
<dbReference type="GO" id="GO:0008236">
    <property type="term" value="F:serine-type peptidase activity"/>
    <property type="evidence" value="ECO:0007669"/>
    <property type="project" value="UniProtKB-KW"/>
</dbReference>
<reference evidence="5 6" key="1">
    <citation type="journal article" date="2015" name="Nature">
        <title>rRNA introns, odd ribosomes, and small enigmatic genomes across a large radiation of phyla.</title>
        <authorList>
            <person name="Brown C.T."/>
            <person name="Hug L.A."/>
            <person name="Thomas B.C."/>
            <person name="Sharon I."/>
            <person name="Castelle C.J."/>
            <person name="Singh A."/>
            <person name="Wilkins M.J."/>
            <person name="Williams K.H."/>
            <person name="Banfield J.F."/>
        </authorList>
    </citation>
    <scope>NUCLEOTIDE SEQUENCE [LARGE SCALE GENOMIC DNA]</scope>
</reference>
<keyword evidence="2" id="KW-0645">Protease</keyword>
<evidence type="ECO:0000256" key="4">
    <source>
        <dbReference type="ARBA" id="ARBA00022825"/>
    </source>
</evidence>
<evidence type="ECO:0000313" key="6">
    <source>
        <dbReference type="Proteomes" id="UP000034371"/>
    </source>
</evidence>
<gene>
    <name evidence="5" type="ORF">UU78_C0067G0002</name>
</gene>